<reference evidence="9" key="2">
    <citation type="submission" date="2025-09" db="UniProtKB">
        <authorList>
            <consortium name="Ensembl"/>
        </authorList>
    </citation>
    <scope>IDENTIFICATION</scope>
</reference>
<dbReference type="PROSITE" id="PS51513">
    <property type="entry name" value="FFD"/>
    <property type="match status" value="1"/>
</dbReference>
<keyword evidence="10" id="KW-1185">Reference proteome</keyword>
<evidence type="ECO:0000256" key="5">
    <source>
        <dbReference type="SAM" id="MobiDB-lite"/>
    </source>
</evidence>
<dbReference type="InterPro" id="IPR025762">
    <property type="entry name" value="DFDF"/>
</dbReference>
<proteinExistence type="predicted"/>
<evidence type="ECO:0000313" key="10">
    <source>
        <dbReference type="Proteomes" id="UP000261560"/>
    </source>
</evidence>
<protein>
    <submittedName>
        <fullName evidence="9">LSM family member 14B</fullName>
    </submittedName>
</protein>
<dbReference type="Ensembl" id="ENSOMET00000006212.1">
    <property type="protein sequence ID" value="ENSOMEP00000025793.1"/>
    <property type="gene ID" value="ENSOMEG00000000171.1"/>
</dbReference>
<feature type="compositionally biased region" description="Low complexity" evidence="5">
    <location>
        <begin position="192"/>
        <end position="205"/>
    </location>
</feature>
<evidence type="ECO:0000259" key="8">
    <source>
        <dbReference type="PROSITE" id="PS51536"/>
    </source>
</evidence>
<feature type="short sequence motif" description="TFG box" evidence="4">
    <location>
        <begin position="151"/>
        <end position="171"/>
    </location>
</feature>
<dbReference type="InterPro" id="IPR025768">
    <property type="entry name" value="TFG_box"/>
</dbReference>
<feature type="region of interest" description="Disordered" evidence="5">
    <location>
        <begin position="42"/>
        <end position="77"/>
    </location>
</feature>
<dbReference type="Proteomes" id="UP000261560">
    <property type="component" value="Unplaced"/>
</dbReference>
<evidence type="ECO:0000256" key="2">
    <source>
        <dbReference type="ARBA" id="ARBA00023274"/>
    </source>
</evidence>
<dbReference type="AlphaFoldDB" id="A0A3B3D6S4"/>
<evidence type="ECO:0000259" key="7">
    <source>
        <dbReference type="PROSITE" id="PS51513"/>
    </source>
</evidence>
<evidence type="ECO:0000256" key="1">
    <source>
        <dbReference type="ARBA" id="ARBA00022845"/>
    </source>
</evidence>
<feature type="short sequence motif" description="FFD box" evidence="3">
    <location>
        <begin position="134"/>
        <end position="150"/>
    </location>
</feature>
<sequence length="205" mass="23385">MPAYNQLAASSLLNHQYASAIGKSASPMVEKAVQTIQMENSRPVRGLASSQEQQWDRRQLQRRRRSHGRGQLMMNNVPSPVLQFDTDFDFDSSNAQFIKEELEREKMSTRGNQLKNAKEGMHVSAEDDHLGPKRYYDKSKSFFDNIPSDNGLRLTWAEERKRNLETFGVPGQFFRGQSIRGGFGGRREQTSPRRNPSSSSKPSFI</sequence>
<dbReference type="GO" id="GO:0003729">
    <property type="term" value="F:mRNA binding"/>
    <property type="evidence" value="ECO:0007669"/>
    <property type="project" value="TreeGrafter"/>
</dbReference>
<accession>A0A3B3D6S4</accession>
<dbReference type="PaxDb" id="30732-ENSOMEP00000025793"/>
<dbReference type="PANTHER" id="PTHR13586:SF1">
    <property type="entry name" value="PROTEIN LSM14 HOMOLOG B"/>
    <property type="match status" value="1"/>
</dbReference>
<name>A0A3B3D6S4_ORYME</name>
<dbReference type="PROSITE" id="PS51512">
    <property type="entry name" value="DFDF"/>
    <property type="match status" value="1"/>
</dbReference>
<dbReference type="InterPro" id="IPR025761">
    <property type="entry name" value="FFD_box"/>
</dbReference>
<reference evidence="9" key="1">
    <citation type="submission" date="2025-08" db="UniProtKB">
        <authorList>
            <consortium name="Ensembl"/>
        </authorList>
    </citation>
    <scope>IDENTIFICATION</scope>
</reference>
<feature type="domain" description="TFG box profile" evidence="8">
    <location>
        <begin position="151"/>
        <end position="171"/>
    </location>
</feature>
<dbReference type="SMART" id="SM01199">
    <property type="entry name" value="FDF"/>
    <property type="match status" value="1"/>
</dbReference>
<feature type="domain" description="FFD box profile" evidence="7">
    <location>
        <begin position="134"/>
        <end position="150"/>
    </location>
</feature>
<dbReference type="GO" id="GO:0006417">
    <property type="term" value="P:regulation of translation"/>
    <property type="evidence" value="ECO:0007669"/>
    <property type="project" value="UniProtKB-KW"/>
</dbReference>
<evidence type="ECO:0000256" key="4">
    <source>
        <dbReference type="PROSITE-ProRule" id="PRU00869"/>
    </source>
</evidence>
<evidence type="ECO:0000256" key="3">
    <source>
        <dbReference type="PROSITE-ProRule" id="PRU00846"/>
    </source>
</evidence>
<dbReference type="STRING" id="30732.ENSOMEP00000025793"/>
<feature type="region of interest" description="Disordered" evidence="5">
    <location>
        <begin position="105"/>
        <end position="124"/>
    </location>
</feature>
<dbReference type="GO" id="GO:1990904">
    <property type="term" value="C:ribonucleoprotein complex"/>
    <property type="evidence" value="ECO:0007669"/>
    <property type="project" value="UniProtKB-KW"/>
</dbReference>
<keyword evidence="2" id="KW-0687">Ribonucleoprotein</keyword>
<dbReference type="InterPro" id="IPR019050">
    <property type="entry name" value="FDF_dom"/>
</dbReference>
<feature type="region of interest" description="Disordered" evidence="5">
    <location>
        <begin position="177"/>
        <end position="205"/>
    </location>
</feature>
<dbReference type="PROSITE" id="PS51536">
    <property type="entry name" value="TFG"/>
    <property type="match status" value="1"/>
</dbReference>
<evidence type="ECO:0000259" key="6">
    <source>
        <dbReference type="PROSITE" id="PS51512"/>
    </source>
</evidence>
<dbReference type="OMA" id="ADRINQC"/>
<dbReference type="GeneTree" id="ENSGT00940000156010"/>
<feature type="domain" description="DFDF" evidence="6">
    <location>
        <begin position="76"/>
        <end position="112"/>
    </location>
</feature>
<keyword evidence="1" id="KW-0810">Translation regulation</keyword>
<organism evidence="9 10">
    <name type="scientific">Oryzias melastigma</name>
    <name type="common">Marine medaka</name>
    <dbReference type="NCBI Taxonomy" id="30732"/>
    <lineage>
        <taxon>Eukaryota</taxon>
        <taxon>Metazoa</taxon>
        <taxon>Chordata</taxon>
        <taxon>Craniata</taxon>
        <taxon>Vertebrata</taxon>
        <taxon>Euteleostomi</taxon>
        <taxon>Actinopterygii</taxon>
        <taxon>Neopterygii</taxon>
        <taxon>Teleostei</taxon>
        <taxon>Neoteleostei</taxon>
        <taxon>Acanthomorphata</taxon>
        <taxon>Ovalentaria</taxon>
        <taxon>Atherinomorphae</taxon>
        <taxon>Beloniformes</taxon>
        <taxon>Adrianichthyidae</taxon>
        <taxon>Oryziinae</taxon>
        <taxon>Oryzias</taxon>
    </lineage>
</organism>
<dbReference type="PANTHER" id="PTHR13586">
    <property type="entry name" value="SCD6 PROTEIN-RELATED"/>
    <property type="match status" value="1"/>
</dbReference>
<evidence type="ECO:0000313" key="9">
    <source>
        <dbReference type="Ensembl" id="ENSOMEP00000025793.1"/>
    </source>
</evidence>